<evidence type="ECO:0000256" key="7">
    <source>
        <dbReference type="ARBA" id="ARBA00024867"/>
    </source>
</evidence>
<dbReference type="PROSITE" id="PS50110">
    <property type="entry name" value="RESPONSE_REGULATORY"/>
    <property type="match status" value="1"/>
</dbReference>
<proteinExistence type="predicted"/>
<dbReference type="GO" id="GO:0005829">
    <property type="term" value="C:cytosol"/>
    <property type="evidence" value="ECO:0007669"/>
    <property type="project" value="TreeGrafter"/>
</dbReference>
<comment type="function">
    <text evidence="7">May play the central regulatory role in sporulation. It may be an element of the effector pathway responsible for the activation of sporulation genes in response to nutritional stress. Spo0A may act in concert with spo0H (a sigma factor) to control the expression of some genes that are critical to the sporulation process.</text>
</comment>
<keyword evidence="11" id="KW-1185">Reference proteome</keyword>
<keyword evidence="2 8" id="KW-0597">Phosphoprotein</keyword>
<keyword evidence="5" id="KW-0238">DNA-binding</keyword>
<dbReference type="GO" id="GO:0006355">
    <property type="term" value="P:regulation of DNA-templated transcription"/>
    <property type="evidence" value="ECO:0007669"/>
    <property type="project" value="TreeGrafter"/>
</dbReference>
<dbReference type="GO" id="GO:0032993">
    <property type="term" value="C:protein-DNA complex"/>
    <property type="evidence" value="ECO:0007669"/>
    <property type="project" value="TreeGrafter"/>
</dbReference>
<dbReference type="SUPFAM" id="SSF52172">
    <property type="entry name" value="CheY-like"/>
    <property type="match status" value="1"/>
</dbReference>
<evidence type="ECO:0000256" key="4">
    <source>
        <dbReference type="ARBA" id="ARBA00023015"/>
    </source>
</evidence>
<accession>A0AAU9EWW4</accession>
<feature type="domain" description="Response regulatory" evidence="9">
    <location>
        <begin position="3"/>
        <end position="118"/>
    </location>
</feature>
<evidence type="ECO:0000256" key="5">
    <source>
        <dbReference type="ARBA" id="ARBA00023125"/>
    </source>
</evidence>
<gene>
    <name evidence="10" type="ORF">HLPR_19310</name>
</gene>
<dbReference type="Gene3D" id="3.40.50.2300">
    <property type="match status" value="1"/>
</dbReference>
<protein>
    <recommendedName>
        <fullName evidence="1">Stage 0 sporulation protein A homolog</fullName>
    </recommendedName>
</protein>
<dbReference type="AlphaFoldDB" id="A0AAU9EWW4"/>
<evidence type="ECO:0000256" key="3">
    <source>
        <dbReference type="ARBA" id="ARBA00023012"/>
    </source>
</evidence>
<dbReference type="Proteomes" id="UP001321786">
    <property type="component" value="Chromosome"/>
</dbReference>
<dbReference type="InterPro" id="IPR039420">
    <property type="entry name" value="WalR-like"/>
</dbReference>
<evidence type="ECO:0000256" key="8">
    <source>
        <dbReference type="PROSITE-ProRule" id="PRU00169"/>
    </source>
</evidence>
<evidence type="ECO:0000256" key="6">
    <source>
        <dbReference type="ARBA" id="ARBA00023163"/>
    </source>
</evidence>
<dbReference type="RefSeq" id="WP_338535227.1">
    <property type="nucleotide sequence ID" value="NZ_AP028654.1"/>
</dbReference>
<dbReference type="CDD" id="cd00156">
    <property type="entry name" value="REC"/>
    <property type="match status" value="1"/>
</dbReference>
<feature type="modified residue" description="4-aspartylphosphate" evidence="8">
    <location>
        <position position="53"/>
    </location>
</feature>
<dbReference type="PANTHER" id="PTHR48111">
    <property type="entry name" value="REGULATOR OF RPOS"/>
    <property type="match status" value="1"/>
</dbReference>
<dbReference type="InterPro" id="IPR011006">
    <property type="entry name" value="CheY-like_superfamily"/>
</dbReference>
<keyword evidence="4" id="KW-0805">Transcription regulation</keyword>
<keyword evidence="6" id="KW-0804">Transcription</keyword>
<sequence>MSNILLIDKTPSSYRIKEIAHKLNIGIYEASNYMQALNKANSLIETLDLVIIDVLLEKDNGFELIETLKKEHPFLPIIILTSLNTKKSFVRGIKLGVSDYILKPFDDETLINRLKKNMSHKNHIKTPERKIDFNSYLETELLKSSKGNYPLSIGLFTFYNNISGLEENLEEYYKAQNIIYKKFEKLFFETDFFTPYGSKYFLVVLPFCKFENVKIVKQKIIEYGSSLLKELGMNSYAISTSFVTTPNDGTKKNHLIDKLTNQLNSNTTNKTNN</sequence>
<dbReference type="KEGG" id="hprf:HLPR_19310"/>
<organism evidence="10 11">
    <name type="scientific">Helicovermis profundi</name>
    <dbReference type="NCBI Taxonomy" id="3065157"/>
    <lineage>
        <taxon>Bacteria</taxon>
        <taxon>Bacillati</taxon>
        <taxon>Bacillota</taxon>
        <taxon>Clostridia</taxon>
        <taxon>Helicovermis</taxon>
    </lineage>
</organism>
<reference evidence="10 11" key="1">
    <citation type="submission" date="2023-08" db="EMBL/GenBank/DDBJ databases">
        <title>Helicovermis profunda gen. nov., sp. nov., a novel mesophilic, fermentative bacterium within the Bacillota from a deep-sea hydrothermal vent chimney.</title>
        <authorList>
            <person name="Miyazaki U."/>
            <person name="Mizutani D."/>
            <person name="Hashimoto Y."/>
            <person name="Tame A."/>
            <person name="Sawayama S."/>
            <person name="Miyazaki J."/>
            <person name="Takai K."/>
            <person name="Nakagawa S."/>
        </authorList>
    </citation>
    <scope>NUCLEOTIDE SEQUENCE [LARGE SCALE GENOMIC DNA]</scope>
    <source>
        <strain evidence="10 11">S502</strain>
    </source>
</reference>
<dbReference type="SMART" id="SM00448">
    <property type="entry name" value="REC"/>
    <property type="match status" value="1"/>
</dbReference>
<evidence type="ECO:0000256" key="1">
    <source>
        <dbReference type="ARBA" id="ARBA00018672"/>
    </source>
</evidence>
<name>A0AAU9EWW4_9FIRM</name>
<dbReference type="Pfam" id="PF00072">
    <property type="entry name" value="Response_reg"/>
    <property type="match status" value="1"/>
</dbReference>
<keyword evidence="3" id="KW-0902">Two-component regulatory system</keyword>
<evidence type="ECO:0000259" key="9">
    <source>
        <dbReference type="PROSITE" id="PS50110"/>
    </source>
</evidence>
<dbReference type="GO" id="GO:0000976">
    <property type="term" value="F:transcription cis-regulatory region binding"/>
    <property type="evidence" value="ECO:0007669"/>
    <property type="project" value="TreeGrafter"/>
</dbReference>
<dbReference type="PANTHER" id="PTHR48111:SF1">
    <property type="entry name" value="TWO-COMPONENT RESPONSE REGULATOR ORR33"/>
    <property type="match status" value="1"/>
</dbReference>
<evidence type="ECO:0000313" key="11">
    <source>
        <dbReference type="Proteomes" id="UP001321786"/>
    </source>
</evidence>
<dbReference type="GO" id="GO:0000156">
    <property type="term" value="F:phosphorelay response regulator activity"/>
    <property type="evidence" value="ECO:0007669"/>
    <property type="project" value="TreeGrafter"/>
</dbReference>
<dbReference type="EMBL" id="AP028654">
    <property type="protein sequence ID" value="BEP29600.1"/>
    <property type="molecule type" value="Genomic_DNA"/>
</dbReference>
<evidence type="ECO:0000256" key="2">
    <source>
        <dbReference type="ARBA" id="ARBA00022553"/>
    </source>
</evidence>
<dbReference type="InterPro" id="IPR001789">
    <property type="entry name" value="Sig_transdc_resp-reg_receiver"/>
</dbReference>
<evidence type="ECO:0000313" key="10">
    <source>
        <dbReference type="EMBL" id="BEP29600.1"/>
    </source>
</evidence>